<dbReference type="InterPro" id="IPR036390">
    <property type="entry name" value="WH_DNA-bd_sf"/>
</dbReference>
<comment type="caution">
    <text evidence="9">The sequence shown here is derived from an EMBL/GenBank/DDBJ whole genome shotgun (WGS) entry which is preliminary data.</text>
</comment>
<evidence type="ECO:0000256" key="7">
    <source>
        <dbReference type="SAM" id="MobiDB-lite"/>
    </source>
</evidence>
<keyword evidence="10" id="KW-1185">Reference proteome</keyword>
<evidence type="ECO:0000256" key="2">
    <source>
        <dbReference type="ARBA" id="ARBA00023015"/>
    </source>
</evidence>
<dbReference type="InterPro" id="IPR000524">
    <property type="entry name" value="Tscrpt_reg_HTH_GntR"/>
</dbReference>
<dbReference type="SUPFAM" id="SSF46785">
    <property type="entry name" value="Winged helix' DNA-binding domain"/>
    <property type="match status" value="1"/>
</dbReference>
<evidence type="ECO:0000313" key="9">
    <source>
        <dbReference type="EMBL" id="MDQ0316523.1"/>
    </source>
</evidence>
<evidence type="ECO:0000256" key="3">
    <source>
        <dbReference type="ARBA" id="ARBA00023125"/>
    </source>
</evidence>
<dbReference type="PRINTS" id="PR00035">
    <property type="entry name" value="HTHGNTR"/>
</dbReference>
<keyword evidence="3" id="KW-0238">DNA-binding</keyword>
<keyword evidence="1" id="KW-0678">Repressor</keyword>
<dbReference type="RefSeq" id="WP_306886409.1">
    <property type="nucleotide sequence ID" value="NZ_JAUSUL010000003.1"/>
</dbReference>
<dbReference type="InterPro" id="IPR008920">
    <property type="entry name" value="TF_FadR/GntR_C"/>
</dbReference>
<dbReference type="Pfam" id="PF00392">
    <property type="entry name" value="GntR"/>
    <property type="match status" value="1"/>
</dbReference>
<dbReference type="InterPro" id="IPR011711">
    <property type="entry name" value="GntR_C"/>
</dbReference>
<protein>
    <recommendedName>
        <fullName evidence="6">Pyruvate dehydrogenase complex repressor</fullName>
    </recommendedName>
</protein>
<dbReference type="EMBL" id="JAUSUL010000003">
    <property type="protein sequence ID" value="MDQ0316523.1"/>
    <property type="molecule type" value="Genomic_DNA"/>
</dbReference>
<name>A0AAE3VQX3_9HYPH</name>
<dbReference type="GO" id="GO:0003677">
    <property type="term" value="F:DNA binding"/>
    <property type="evidence" value="ECO:0007669"/>
    <property type="project" value="UniProtKB-KW"/>
</dbReference>
<dbReference type="SMART" id="SM00345">
    <property type="entry name" value="HTH_GNTR"/>
    <property type="match status" value="1"/>
</dbReference>
<keyword evidence="2" id="KW-0805">Transcription regulation</keyword>
<dbReference type="Proteomes" id="UP001229244">
    <property type="component" value="Unassembled WGS sequence"/>
</dbReference>
<dbReference type="Gene3D" id="1.20.120.530">
    <property type="entry name" value="GntR ligand-binding domain-like"/>
    <property type="match status" value="1"/>
</dbReference>
<gene>
    <name evidence="9" type="ORF">J2S73_002999</name>
</gene>
<reference evidence="9" key="1">
    <citation type="submission" date="2023-07" db="EMBL/GenBank/DDBJ databases">
        <title>Genomic Encyclopedia of Type Strains, Phase IV (KMG-IV): sequencing the most valuable type-strain genomes for metagenomic binning, comparative biology and taxonomic classification.</title>
        <authorList>
            <person name="Goeker M."/>
        </authorList>
    </citation>
    <scope>NUCLEOTIDE SEQUENCE</scope>
    <source>
        <strain evidence="9">DSM 21202</strain>
    </source>
</reference>
<dbReference type="SUPFAM" id="SSF48008">
    <property type="entry name" value="GntR ligand-binding domain-like"/>
    <property type="match status" value="1"/>
</dbReference>
<keyword evidence="9" id="KW-0670">Pyruvate</keyword>
<comment type="function">
    <text evidence="5">Transcriptional repressor for the pyruvate dehydrogenase complex genes aceEF and lpd.</text>
</comment>
<organism evidence="9 10">
    <name type="scientific">Amorphus orientalis</name>
    <dbReference type="NCBI Taxonomy" id="649198"/>
    <lineage>
        <taxon>Bacteria</taxon>
        <taxon>Pseudomonadati</taxon>
        <taxon>Pseudomonadota</taxon>
        <taxon>Alphaproteobacteria</taxon>
        <taxon>Hyphomicrobiales</taxon>
        <taxon>Amorphaceae</taxon>
        <taxon>Amorphus</taxon>
    </lineage>
</organism>
<evidence type="ECO:0000256" key="6">
    <source>
        <dbReference type="ARBA" id="ARBA00039592"/>
    </source>
</evidence>
<dbReference type="PANTHER" id="PTHR43537">
    <property type="entry name" value="TRANSCRIPTIONAL REGULATOR, GNTR FAMILY"/>
    <property type="match status" value="1"/>
</dbReference>
<keyword evidence="4" id="KW-0804">Transcription</keyword>
<evidence type="ECO:0000256" key="4">
    <source>
        <dbReference type="ARBA" id="ARBA00023163"/>
    </source>
</evidence>
<evidence type="ECO:0000313" key="10">
    <source>
        <dbReference type="Proteomes" id="UP001229244"/>
    </source>
</evidence>
<dbReference type="PROSITE" id="PS50949">
    <property type="entry name" value="HTH_GNTR"/>
    <property type="match status" value="1"/>
</dbReference>
<dbReference type="PANTHER" id="PTHR43537:SF34">
    <property type="entry name" value="PYRUVATE DEHYDROGENASE COMPLEX REPRESSOR"/>
    <property type="match status" value="1"/>
</dbReference>
<sequence length="287" mass="32106">MVFDRIIHNRTADAIVDQIEELILQGVLRTGDRLPSERDLAKQLDVSRPILREALKTLETRGLIVARHGGGTFVADVIGTVFSEPIVKLFARQPAAVFDYLEFRREIEQITSAFAAERATAADREILTRLIEGMKEAHERGAFDDEAELDVEFHHAIGESAHNILLLHTLRSCYRLLADGVFYSRVRLYQSPEARDRLLEQHVAIHEAIMSGDPEAARRAAASHVGYVADSLRQIERVGAWEEVSERRLSRFSPGAGGTRKRAAPSQQTYPETQDPLPADPADGHTR</sequence>
<dbReference type="Pfam" id="PF07729">
    <property type="entry name" value="FCD"/>
    <property type="match status" value="1"/>
</dbReference>
<feature type="domain" description="HTH gntR-type" evidence="8">
    <location>
        <begin position="9"/>
        <end position="77"/>
    </location>
</feature>
<proteinExistence type="predicted"/>
<dbReference type="AlphaFoldDB" id="A0AAE3VQX3"/>
<dbReference type="InterPro" id="IPR036388">
    <property type="entry name" value="WH-like_DNA-bd_sf"/>
</dbReference>
<dbReference type="CDD" id="cd07377">
    <property type="entry name" value="WHTH_GntR"/>
    <property type="match status" value="1"/>
</dbReference>
<evidence type="ECO:0000259" key="8">
    <source>
        <dbReference type="PROSITE" id="PS50949"/>
    </source>
</evidence>
<dbReference type="Gene3D" id="1.10.10.10">
    <property type="entry name" value="Winged helix-like DNA-binding domain superfamily/Winged helix DNA-binding domain"/>
    <property type="match status" value="1"/>
</dbReference>
<accession>A0AAE3VQX3</accession>
<dbReference type="GO" id="GO:0003700">
    <property type="term" value="F:DNA-binding transcription factor activity"/>
    <property type="evidence" value="ECO:0007669"/>
    <property type="project" value="InterPro"/>
</dbReference>
<dbReference type="SMART" id="SM00895">
    <property type="entry name" value="FCD"/>
    <property type="match status" value="1"/>
</dbReference>
<evidence type="ECO:0000256" key="1">
    <source>
        <dbReference type="ARBA" id="ARBA00022491"/>
    </source>
</evidence>
<evidence type="ECO:0000256" key="5">
    <source>
        <dbReference type="ARBA" id="ARBA00037357"/>
    </source>
</evidence>
<feature type="region of interest" description="Disordered" evidence="7">
    <location>
        <begin position="244"/>
        <end position="287"/>
    </location>
</feature>